<dbReference type="PANTHER" id="PTHR35011:SF10">
    <property type="entry name" value="TRAP TRANSPORTER SMALL PERMEASE PROTEIN"/>
    <property type="match status" value="1"/>
</dbReference>
<accession>A0A410GEB3</accession>
<keyword evidence="4 9" id="KW-0997">Cell inner membrane</keyword>
<keyword evidence="6 9" id="KW-1133">Transmembrane helix</keyword>
<evidence type="ECO:0000256" key="4">
    <source>
        <dbReference type="ARBA" id="ARBA00022519"/>
    </source>
</evidence>
<dbReference type="KEGG" id="pus:CKA81_12970"/>
<dbReference type="InterPro" id="IPR007387">
    <property type="entry name" value="TRAP_DctQ"/>
</dbReference>
<dbReference type="PANTHER" id="PTHR35011">
    <property type="entry name" value="2,3-DIKETO-L-GULONATE TRAP TRANSPORTER SMALL PERMEASE PROTEIN YIAM"/>
    <property type="match status" value="1"/>
</dbReference>
<dbReference type="InterPro" id="IPR055348">
    <property type="entry name" value="DctQ"/>
</dbReference>
<comment type="subunit">
    <text evidence="9">The complex comprises the extracytoplasmic solute receptor protein and the two transmembrane proteins.</text>
</comment>
<name>A0A410GEB3_9BURK</name>
<feature type="transmembrane region" description="Helical" evidence="9">
    <location>
        <begin position="48"/>
        <end position="67"/>
    </location>
</feature>
<keyword evidence="3" id="KW-1003">Cell membrane</keyword>
<comment type="similarity">
    <text evidence="8 9">Belongs to the TRAP transporter small permease family.</text>
</comment>
<evidence type="ECO:0000256" key="2">
    <source>
        <dbReference type="ARBA" id="ARBA00022448"/>
    </source>
</evidence>
<keyword evidence="12" id="KW-1185">Reference proteome</keyword>
<protein>
    <recommendedName>
        <fullName evidence="9">TRAP transporter small permease protein</fullName>
    </recommendedName>
</protein>
<keyword evidence="2 9" id="KW-0813">Transport</keyword>
<dbReference type="EMBL" id="CP022987">
    <property type="protein sequence ID" value="QAA94647.1"/>
    <property type="molecule type" value="Genomic_DNA"/>
</dbReference>
<comment type="caution">
    <text evidence="9">Lacks conserved residue(s) required for the propagation of feature annotation.</text>
</comment>
<feature type="transmembrane region" description="Helical" evidence="9">
    <location>
        <begin position="98"/>
        <end position="119"/>
    </location>
</feature>
<dbReference type="GO" id="GO:0022857">
    <property type="term" value="F:transmembrane transporter activity"/>
    <property type="evidence" value="ECO:0007669"/>
    <property type="project" value="UniProtKB-UniRule"/>
</dbReference>
<evidence type="ECO:0000256" key="9">
    <source>
        <dbReference type="RuleBase" id="RU369079"/>
    </source>
</evidence>
<evidence type="ECO:0000256" key="3">
    <source>
        <dbReference type="ARBA" id="ARBA00022475"/>
    </source>
</evidence>
<dbReference type="RefSeq" id="WP_128355643.1">
    <property type="nucleotide sequence ID" value="NZ_CP022987.1"/>
</dbReference>
<sequence>MAPKITGGWTGKMANSGAVIAAAAVVLSTILVLAEVVARSIFHTSTMISVEFSSYLLIVITFLGLAYTQRSGQMIHVDVLFGALSPRKRAWADALRHTAMLAYASIALWYVSIFTWRSYTLDQVSSSLLRTPQYLPQLFMVLGLALLTVELIRSCLLAWRDAFHGHKQHGTE</sequence>
<evidence type="ECO:0000256" key="7">
    <source>
        <dbReference type="ARBA" id="ARBA00023136"/>
    </source>
</evidence>
<evidence type="ECO:0000256" key="8">
    <source>
        <dbReference type="ARBA" id="ARBA00038436"/>
    </source>
</evidence>
<proteinExistence type="inferred from homology"/>
<evidence type="ECO:0000256" key="1">
    <source>
        <dbReference type="ARBA" id="ARBA00004429"/>
    </source>
</evidence>
<dbReference type="Proteomes" id="UP000283474">
    <property type="component" value="Chromosome"/>
</dbReference>
<feature type="domain" description="Tripartite ATP-independent periplasmic transporters DctQ component" evidence="10">
    <location>
        <begin position="29"/>
        <end position="160"/>
    </location>
</feature>
<reference evidence="11 12" key="1">
    <citation type="submission" date="2017-08" db="EMBL/GenBank/DDBJ databases">
        <authorList>
            <person name="Park S.-J."/>
            <person name="Kim H."/>
        </authorList>
    </citation>
    <scope>NUCLEOTIDE SEQUENCE [LARGE SCALE GENOMIC DNA]</scope>
    <source>
        <strain evidence="12">ye3</strain>
    </source>
</reference>
<keyword evidence="5 9" id="KW-0812">Transmembrane</keyword>
<dbReference type="GO" id="GO:0005886">
    <property type="term" value="C:plasma membrane"/>
    <property type="evidence" value="ECO:0007669"/>
    <property type="project" value="UniProtKB-SubCell"/>
</dbReference>
<comment type="function">
    <text evidence="9">Part of the tripartite ATP-independent periplasmic (TRAP) transport system.</text>
</comment>
<dbReference type="GO" id="GO:0015740">
    <property type="term" value="P:C4-dicarboxylate transport"/>
    <property type="evidence" value="ECO:0007669"/>
    <property type="project" value="TreeGrafter"/>
</dbReference>
<comment type="subcellular location">
    <subcellularLocation>
        <location evidence="1 9">Cell inner membrane</location>
        <topology evidence="1 9">Multi-pass membrane protein</topology>
    </subcellularLocation>
</comment>
<evidence type="ECO:0000313" key="11">
    <source>
        <dbReference type="EMBL" id="QAA94647.1"/>
    </source>
</evidence>
<dbReference type="Pfam" id="PF04290">
    <property type="entry name" value="DctQ"/>
    <property type="match status" value="1"/>
</dbReference>
<feature type="transmembrane region" description="Helical" evidence="9">
    <location>
        <begin position="139"/>
        <end position="159"/>
    </location>
</feature>
<evidence type="ECO:0000313" key="12">
    <source>
        <dbReference type="Proteomes" id="UP000283474"/>
    </source>
</evidence>
<evidence type="ECO:0000256" key="5">
    <source>
        <dbReference type="ARBA" id="ARBA00022692"/>
    </source>
</evidence>
<evidence type="ECO:0000259" key="10">
    <source>
        <dbReference type="Pfam" id="PF04290"/>
    </source>
</evidence>
<gene>
    <name evidence="11" type="ORF">CKA81_12970</name>
</gene>
<evidence type="ECO:0000256" key="6">
    <source>
        <dbReference type="ARBA" id="ARBA00022989"/>
    </source>
</evidence>
<keyword evidence="7 9" id="KW-0472">Membrane</keyword>
<organism evidence="11 12">
    <name type="scientific">Pollutimonas thiosulfatoxidans</name>
    <dbReference type="NCBI Taxonomy" id="2028345"/>
    <lineage>
        <taxon>Bacteria</taxon>
        <taxon>Pseudomonadati</taxon>
        <taxon>Pseudomonadota</taxon>
        <taxon>Betaproteobacteria</taxon>
        <taxon>Burkholderiales</taxon>
        <taxon>Alcaligenaceae</taxon>
        <taxon>Pollutimonas</taxon>
    </lineage>
</organism>
<dbReference type="AlphaFoldDB" id="A0A410GEB3"/>
<dbReference type="OrthoDB" id="26202at2"/>